<evidence type="ECO:0000256" key="3">
    <source>
        <dbReference type="SAM" id="MobiDB-lite"/>
    </source>
</evidence>
<dbReference type="AlphaFoldDB" id="A0A7S3AAJ8"/>
<feature type="region of interest" description="Disordered" evidence="3">
    <location>
        <begin position="181"/>
        <end position="202"/>
    </location>
</feature>
<feature type="compositionally biased region" description="Basic and acidic residues" evidence="3">
    <location>
        <begin position="81"/>
        <end position="95"/>
    </location>
</feature>
<feature type="region of interest" description="Disordered" evidence="3">
    <location>
        <begin position="314"/>
        <end position="444"/>
    </location>
</feature>
<feature type="compositionally biased region" description="Basic and acidic residues" evidence="3">
    <location>
        <begin position="357"/>
        <end position="374"/>
    </location>
</feature>
<reference evidence="8" key="1">
    <citation type="submission" date="2021-01" db="EMBL/GenBank/DDBJ databases">
        <authorList>
            <person name="Corre E."/>
            <person name="Pelletier E."/>
            <person name="Niang G."/>
            <person name="Scheremetjew M."/>
            <person name="Finn R."/>
            <person name="Kale V."/>
            <person name="Holt S."/>
            <person name="Cochrane G."/>
            <person name="Meng A."/>
            <person name="Brown T."/>
            <person name="Cohen L."/>
        </authorList>
    </citation>
    <scope>NUCLEOTIDE SEQUENCE</scope>
    <source>
        <strain evidence="8">CCMP 769</strain>
    </source>
</reference>
<dbReference type="GO" id="GO:0006281">
    <property type="term" value="P:DNA repair"/>
    <property type="evidence" value="ECO:0007669"/>
    <property type="project" value="TreeGrafter"/>
</dbReference>
<feature type="region of interest" description="Disordered" evidence="3">
    <location>
        <begin position="64"/>
        <end position="165"/>
    </location>
</feature>
<protein>
    <submittedName>
        <fullName evidence="8">Uncharacterized protein</fullName>
    </submittedName>
</protein>
<dbReference type="InterPro" id="IPR039776">
    <property type="entry name" value="Pds5"/>
</dbReference>
<dbReference type="EMBL" id="HBHW01043812">
    <property type="protein sequence ID" value="CAE0065907.1"/>
    <property type="molecule type" value="Transcribed_RNA"/>
</dbReference>
<dbReference type="EMBL" id="HBHW01043807">
    <property type="protein sequence ID" value="CAE0065903.1"/>
    <property type="molecule type" value="Transcribed_RNA"/>
</dbReference>
<dbReference type="Gene3D" id="2.30.30.140">
    <property type="match status" value="1"/>
</dbReference>
<dbReference type="GO" id="GO:0000785">
    <property type="term" value="C:chromatin"/>
    <property type="evidence" value="ECO:0007669"/>
    <property type="project" value="TreeGrafter"/>
</dbReference>
<proteinExistence type="predicted"/>
<dbReference type="GO" id="GO:0007064">
    <property type="term" value="P:mitotic sister chromatid cohesion"/>
    <property type="evidence" value="ECO:0007669"/>
    <property type="project" value="InterPro"/>
</dbReference>
<accession>A0A7S3AAJ8</accession>
<gene>
    <name evidence="4" type="ORF">RMAR00112_LOCUS33972</name>
    <name evidence="5" type="ORF">RMAR00112_LOCUS33973</name>
    <name evidence="6" type="ORF">RMAR00112_LOCUS33974</name>
    <name evidence="7" type="ORF">RMAR00112_LOCUS33975</name>
    <name evidence="8" type="ORF">RMAR00112_LOCUS33976</name>
    <name evidence="9" type="ORF">RMAR00112_LOCUS33977</name>
    <name evidence="10" type="ORF">RMAR00112_LOCUS33978</name>
    <name evidence="11" type="ORF">RMAR00112_LOCUS33979</name>
    <name evidence="12" type="ORF">RMAR00112_LOCUS33980</name>
    <name evidence="13" type="ORF">RMAR00112_LOCUS33981</name>
</gene>
<evidence type="ECO:0000313" key="12">
    <source>
        <dbReference type="EMBL" id="CAE0065908.1"/>
    </source>
</evidence>
<evidence type="ECO:0000313" key="10">
    <source>
        <dbReference type="EMBL" id="CAE0065906.1"/>
    </source>
</evidence>
<dbReference type="PANTHER" id="PTHR12663">
    <property type="entry name" value="ANDROGEN INDUCED INHIBITOR OF PROLIFERATION AS3 / PDS5-RELATED"/>
    <property type="match status" value="1"/>
</dbReference>
<dbReference type="EMBL" id="HBHW01043808">
    <property type="protein sequence ID" value="CAE0065904.1"/>
    <property type="molecule type" value="Transcribed_RNA"/>
</dbReference>
<evidence type="ECO:0000313" key="4">
    <source>
        <dbReference type="EMBL" id="CAE0065900.1"/>
    </source>
</evidence>
<organism evidence="8">
    <name type="scientific">Rhodosorus marinus</name>
    <dbReference type="NCBI Taxonomy" id="101924"/>
    <lineage>
        <taxon>Eukaryota</taxon>
        <taxon>Rhodophyta</taxon>
        <taxon>Stylonematophyceae</taxon>
        <taxon>Stylonematales</taxon>
        <taxon>Stylonemataceae</taxon>
        <taxon>Rhodosorus</taxon>
    </lineage>
</organism>
<evidence type="ECO:0000313" key="13">
    <source>
        <dbReference type="EMBL" id="CAE0065909.1"/>
    </source>
</evidence>
<keyword evidence="2" id="KW-0539">Nucleus</keyword>
<sequence>MAPRKKYGAELENKRIQVWWPLDDAFYTCRVLKYNDRTHKHKVFYEDQDEENLDLSREKWRMVLEEGETGEDPLRTGKTKPTKEAYHQTDLEAYGKRPARTPSEDVIEQKRSAGRRKLSGDTSAKRSSRRSPKRSTPINGSTTRMDRNEQKPSTPGGDSRDPPMSMAKWNVAVQAEATPSSLQAPGHRVGGTTHPEEVPGLGTTAGAGGFNGNHVKQEAELSIAEQLEALNRTLMLRSEVRMLREQLFLLQQQSSIQRAEIGQLRGEVSALTGQAQPPVPQPMQVPLVALQNQAPFITAPEKIAGQPTVSNGAAALPQAPLPQPISTRAPNLADPAHLPATVSKEPIVRAPTARKPASQEERTRGAQNSVEEKLTSSNRPGKTAPAKKEDPEKPANRGEGPGVNTDPASAGITASNKKASKTGNARGPTPSTASKANDGAFPAREEPLDSTDIVLSPAFEVEVDASKWINRPCSTREEQILQAEVLVAMTTSVWIVENATEPETSDLSNWAFEVGKQCMQNVIDIMKTFGTIADAARWLNNKLNHDIKELDWILCPRKDPDFLKVKNNYNVWKPPLNQEEWARERVLLRGVQLRVYRGVTEYNKQQGKYDYAGVPRQRVPVAIGENMARSSVFARFEPVDIERVKWMESFSSTPSGTAPAAEVFPKTISTVSKIPPARPP</sequence>
<dbReference type="EMBL" id="HBHW01043806">
    <property type="protein sequence ID" value="CAE0065902.1"/>
    <property type="molecule type" value="Transcribed_RNA"/>
</dbReference>
<evidence type="ECO:0000313" key="5">
    <source>
        <dbReference type="EMBL" id="CAE0065901.1"/>
    </source>
</evidence>
<dbReference type="PANTHER" id="PTHR12663:SF0">
    <property type="entry name" value="PRECOCIOUS DISSOCIATION OF SISTERS 5, ISOFORM A"/>
    <property type="match status" value="1"/>
</dbReference>
<evidence type="ECO:0000256" key="1">
    <source>
        <dbReference type="ARBA" id="ARBA00004123"/>
    </source>
</evidence>
<dbReference type="EMBL" id="HBHW01043810">
    <property type="protein sequence ID" value="CAE0065906.1"/>
    <property type="molecule type" value="Transcribed_RNA"/>
</dbReference>
<dbReference type="GO" id="GO:0005634">
    <property type="term" value="C:nucleus"/>
    <property type="evidence" value="ECO:0007669"/>
    <property type="project" value="UniProtKB-SubCell"/>
</dbReference>
<evidence type="ECO:0000313" key="7">
    <source>
        <dbReference type="EMBL" id="CAE0065903.1"/>
    </source>
</evidence>
<evidence type="ECO:0000313" key="11">
    <source>
        <dbReference type="EMBL" id="CAE0065907.1"/>
    </source>
</evidence>
<comment type="subcellular location">
    <subcellularLocation>
        <location evidence="1">Nucleus</location>
    </subcellularLocation>
</comment>
<evidence type="ECO:0000313" key="9">
    <source>
        <dbReference type="EMBL" id="CAE0065905.1"/>
    </source>
</evidence>
<dbReference type="EMBL" id="HBHW01043814">
    <property type="protein sequence ID" value="CAE0065909.1"/>
    <property type="molecule type" value="Transcribed_RNA"/>
</dbReference>
<evidence type="ECO:0000256" key="2">
    <source>
        <dbReference type="ARBA" id="ARBA00023242"/>
    </source>
</evidence>
<dbReference type="EMBL" id="HBHW01043804">
    <property type="protein sequence ID" value="CAE0065900.1"/>
    <property type="molecule type" value="Transcribed_RNA"/>
</dbReference>
<evidence type="ECO:0000313" key="6">
    <source>
        <dbReference type="EMBL" id="CAE0065902.1"/>
    </source>
</evidence>
<feature type="compositionally biased region" description="Polar residues" evidence="3">
    <location>
        <begin position="412"/>
        <end position="435"/>
    </location>
</feature>
<dbReference type="EMBL" id="HBHW01043809">
    <property type="protein sequence ID" value="CAE0065905.1"/>
    <property type="molecule type" value="Transcribed_RNA"/>
</dbReference>
<name>A0A7S3AAJ8_9RHOD</name>
<dbReference type="CDD" id="cd20404">
    <property type="entry name" value="Tudor_Agenet_AtEML-like"/>
    <property type="match status" value="1"/>
</dbReference>
<evidence type="ECO:0000313" key="8">
    <source>
        <dbReference type="EMBL" id="CAE0065904.1"/>
    </source>
</evidence>
<dbReference type="EMBL" id="HBHW01043813">
    <property type="protein sequence ID" value="CAE0065908.1"/>
    <property type="molecule type" value="Transcribed_RNA"/>
</dbReference>
<dbReference type="EMBL" id="HBHW01043805">
    <property type="protein sequence ID" value="CAE0065901.1"/>
    <property type="molecule type" value="Transcribed_RNA"/>
</dbReference>
<feature type="compositionally biased region" description="Basic and acidic residues" evidence="3">
    <location>
        <begin position="386"/>
        <end position="396"/>
    </location>
</feature>